<evidence type="ECO:0000313" key="1">
    <source>
        <dbReference type="EMBL" id="WFD48934.1"/>
    </source>
</evidence>
<keyword evidence="2" id="KW-1185">Reference proteome</keyword>
<evidence type="ECO:0008006" key="3">
    <source>
        <dbReference type="Google" id="ProtNLM"/>
    </source>
</evidence>
<protein>
    <recommendedName>
        <fullName evidence="3">Secreted protein</fullName>
    </recommendedName>
</protein>
<evidence type="ECO:0000313" key="2">
    <source>
        <dbReference type="Proteomes" id="UP000818624"/>
    </source>
</evidence>
<proteinExistence type="predicted"/>
<accession>A0ABY8EUX2</accession>
<name>A0ABY8EUX2_MALFU</name>
<gene>
    <name evidence="1" type="ORF">GLX27_003607</name>
</gene>
<sequence>MLLVLAERLGALLGVRELPRRVALFELREERIRHVVGLLVRIGLARRAGCATTKARTRVTRHRRACALLLLGAPRLQLVGQRPLLHGVEVWLRTDYKRSTTTAEAPPPPCCQWKHVRCTHSPRRTRPS</sequence>
<reference evidence="1 2" key="1">
    <citation type="journal article" date="2020" name="Elife">
        <title>Loss of centromere function drives karyotype evolution in closely related Malassezia species.</title>
        <authorList>
            <person name="Sankaranarayanan S.R."/>
            <person name="Ianiri G."/>
            <person name="Coelho M.A."/>
            <person name="Reza M.H."/>
            <person name="Thimmappa B.C."/>
            <person name="Ganguly P."/>
            <person name="Vadnala R.N."/>
            <person name="Sun S."/>
            <person name="Siddharthan R."/>
            <person name="Tellgren-Roth C."/>
            <person name="Dawson T.L."/>
            <person name="Heitman J."/>
            <person name="Sanyal K."/>
        </authorList>
    </citation>
    <scope>NUCLEOTIDE SEQUENCE [LARGE SCALE GENOMIC DNA]</scope>
    <source>
        <strain evidence="1">CBS14141</strain>
    </source>
</reference>
<dbReference type="Proteomes" id="UP000818624">
    <property type="component" value="Chromosome 3"/>
</dbReference>
<dbReference type="EMBL" id="CP046236">
    <property type="protein sequence ID" value="WFD48934.1"/>
    <property type="molecule type" value="Genomic_DNA"/>
</dbReference>
<organism evidence="1 2">
    <name type="scientific">Malassezia furfur</name>
    <name type="common">Pityriasis versicolor infection agent</name>
    <name type="synonym">Pityrosporum furfur</name>
    <dbReference type="NCBI Taxonomy" id="55194"/>
    <lineage>
        <taxon>Eukaryota</taxon>
        <taxon>Fungi</taxon>
        <taxon>Dikarya</taxon>
        <taxon>Basidiomycota</taxon>
        <taxon>Ustilaginomycotina</taxon>
        <taxon>Malasseziomycetes</taxon>
        <taxon>Malasseziales</taxon>
        <taxon>Malasseziaceae</taxon>
        <taxon>Malassezia</taxon>
    </lineage>
</organism>